<dbReference type="Proteomes" id="UP000239724">
    <property type="component" value="Unassembled WGS sequence"/>
</dbReference>
<dbReference type="Gene3D" id="3.50.50.60">
    <property type="entry name" value="FAD/NAD(P)-binding domain"/>
    <property type="match status" value="2"/>
</dbReference>
<dbReference type="PIRSF" id="PIRSF000137">
    <property type="entry name" value="Alcohol_oxidase"/>
    <property type="match status" value="1"/>
</dbReference>
<keyword evidence="4 5" id="KW-0274">FAD</keyword>
<dbReference type="InterPro" id="IPR000172">
    <property type="entry name" value="GMC_OxRdtase_N"/>
</dbReference>
<evidence type="ECO:0000256" key="1">
    <source>
        <dbReference type="ARBA" id="ARBA00001974"/>
    </source>
</evidence>
<evidence type="ECO:0000259" key="7">
    <source>
        <dbReference type="PROSITE" id="PS00623"/>
    </source>
</evidence>
<dbReference type="EMBL" id="NHRY01000037">
    <property type="protein sequence ID" value="PPQ38839.1"/>
    <property type="molecule type" value="Genomic_DNA"/>
</dbReference>
<dbReference type="RefSeq" id="WP_104517146.1">
    <property type="nucleotide sequence ID" value="NZ_NHRY01000037.1"/>
</dbReference>
<feature type="domain" description="Glucose-methanol-choline oxidoreductase N-terminal" evidence="7">
    <location>
        <begin position="94"/>
        <end position="117"/>
    </location>
</feature>
<evidence type="ECO:0000256" key="4">
    <source>
        <dbReference type="ARBA" id="ARBA00022827"/>
    </source>
</evidence>
<comment type="caution">
    <text evidence="8">The sequence shown here is derived from an EMBL/GenBank/DDBJ whole genome shotgun (WGS) entry which is preliminary data.</text>
</comment>
<proteinExistence type="inferred from homology"/>
<dbReference type="Pfam" id="PF05199">
    <property type="entry name" value="GMC_oxred_C"/>
    <property type="match status" value="1"/>
</dbReference>
<evidence type="ECO:0000313" key="9">
    <source>
        <dbReference type="Proteomes" id="UP000239724"/>
    </source>
</evidence>
<dbReference type="AlphaFoldDB" id="A0A2S6NNH9"/>
<comment type="cofactor">
    <cofactor evidence="1 5">
        <name>FAD</name>
        <dbReference type="ChEBI" id="CHEBI:57692"/>
    </cofactor>
</comment>
<protein>
    <submittedName>
        <fullName evidence="8">Glucose dehydrogenase</fullName>
    </submittedName>
</protein>
<dbReference type="InterPro" id="IPR012132">
    <property type="entry name" value="GMC_OxRdtase"/>
</dbReference>
<evidence type="ECO:0000256" key="2">
    <source>
        <dbReference type="ARBA" id="ARBA00010790"/>
    </source>
</evidence>
<dbReference type="Pfam" id="PF00732">
    <property type="entry name" value="GMC_oxred_N"/>
    <property type="match status" value="1"/>
</dbReference>
<reference evidence="8 9" key="1">
    <citation type="journal article" date="2018" name="Arch. Microbiol.">
        <title>New insights into the metabolic potential of the phototrophic purple bacterium Rhodopila globiformis DSM 161(T) from its draft genome sequence and evidence for a vanadium-dependent nitrogenase.</title>
        <authorList>
            <person name="Imhoff J.F."/>
            <person name="Rahn T."/>
            <person name="Kunzel S."/>
            <person name="Neulinger S.C."/>
        </authorList>
    </citation>
    <scope>NUCLEOTIDE SEQUENCE [LARGE SCALE GENOMIC DNA]</scope>
    <source>
        <strain evidence="8 9">DSM 161</strain>
    </source>
</reference>
<evidence type="ECO:0000313" key="8">
    <source>
        <dbReference type="EMBL" id="PPQ38839.1"/>
    </source>
</evidence>
<dbReference type="Gene3D" id="3.30.410.40">
    <property type="match status" value="1"/>
</dbReference>
<accession>A0A2S6NNH9</accession>
<comment type="similarity">
    <text evidence="2 6">Belongs to the GMC oxidoreductase family.</text>
</comment>
<dbReference type="SUPFAM" id="SSF54373">
    <property type="entry name" value="FAD-linked reductases, C-terminal domain"/>
    <property type="match status" value="1"/>
</dbReference>
<dbReference type="PROSITE" id="PS00623">
    <property type="entry name" value="GMC_OXRED_1"/>
    <property type="match status" value="1"/>
</dbReference>
<dbReference type="InterPro" id="IPR036188">
    <property type="entry name" value="FAD/NAD-bd_sf"/>
</dbReference>
<dbReference type="OrthoDB" id="9785276at2"/>
<feature type="binding site" evidence="5">
    <location>
        <begin position="507"/>
        <end position="508"/>
    </location>
    <ligand>
        <name>FAD</name>
        <dbReference type="ChEBI" id="CHEBI:57692"/>
    </ligand>
</feature>
<keyword evidence="3 6" id="KW-0285">Flavoprotein</keyword>
<sequence>MASKTFDTIIVGGGSAGSVLANRLSARSGNNVLLLEAGQDTPHGKVPAAVLDSYPGTAYLNPAYTWNRLKVTTEVIPHNNPGEQAPPLRTYEQARILGGGSSINGQLANRGAPTDYDEWEARGAAGWNWNAVLPYFKKVERDMDFDGPWHGREGRIPVRRIFPDLWPEHAKAVGQAFEQAGYKYLLDQNGAWEDGYFPITISNAYERRVSAAIGYLDPGTRLRDNLTIATDTQVSELMFDGQRCIGVKAVVAGRPQEFRGQEIILSCGAIHSPAHLMRAGIGPAAHLREHGIAVRSALPGVGQRLQDHPAVAVAAFLKPHARIIQDWSRRHIYTGLRYSSNLPGVPAGDMFTVVTNKTSWHAVGEQIGSFIIAVYKTYSETGQVRLRSAGWSEEPQVDFNLLSDNRDLERMMDGVRRFAALHLTPVMQGVTSDPFPASYSDKVRQVGLLSRRNKLITDALAKALDGPERLRRYLIQTLVMEGTTLQDVLTDDDKLEAFVRKAAVGVWHASCTCRMGAPDDPMAVVDPAGRVRGVAGLRVVDASVFPVVPCANTNFPVLMTAEKMADTILAGT</sequence>
<dbReference type="PANTHER" id="PTHR11552:SF147">
    <property type="entry name" value="CHOLINE DEHYDROGENASE, MITOCHONDRIAL"/>
    <property type="match status" value="1"/>
</dbReference>
<dbReference type="GO" id="GO:0016614">
    <property type="term" value="F:oxidoreductase activity, acting on CH-OH group of donors"/>
    <property type="evidence" value="ECO:0007669"/>
    <property type="project" value="InterPro"/>
</dbReference>
<dbReference type="InterPro" id="IPR007867">
    <property type="entry name" value="GMC_OxRtase_C"/>
</dbReference>
<keyword evidence="9" id="KW-1185">Reference proteome</keyword>
<evidence type="ECO:0000256" key="6">
    <source>
        <dbReference type="RuleBase" id="RU003968"/>
    </source>
</evidence>
<name>A0A2S6NNH9_RHOGL</name>
<dbReference type="GO" id="GO:0050660">
    <property type="term" value="F:flavin adenine dinucleotide binding"/>
    <property type="evidence" value="ECO:0007669"/>
    <property type="project" value="InterPro"/>
</dbReference>
<dbReference type="SUPFAM" id="SSF51905">
    <property type="entry name" value="FAD/NAD(P)-binding domain"/>
    <property type="match status" value="1"/>
</dbReference>
<feature type="binding site" evidence="5">
    <location>
        <position position="234"/>
    </location>
    <ligand>
        <name>FAD</name>
        <dbReference type="ChEBI" id="CHEBI:57692"/>
    </ligand>
</feature>
<evidence type="ECO:0000256" key="5">
    <source>
        <dbReference type="PIRSR" id="PIRSR000137-2"/>
    </source>
</evidence>
<gene>
    <name evidence="8" type="ORF">CCS01_01905</name>
</gene>
<evidence type="ECO:0000256" key="3">
    <source>
        <dbReference type="ARBA" id="ARBA00022630"/>
    </source>
</evidence>
<organism evidence="8 9">
    <name type="scientific">Rhodopila globiformis</name>
    <name type="common">Rhodopseudomonas globiformis</name>
    <dbReference type="NCBI Taxonomy" id="1071"/>
    <lineage>
        <taxon>Bacteria</taxon>
        <taxon>Pseudomonadati</taxon>
        <taxon>Pseudomonadota</taxon>
        <taxon>Alphaproteobacteria</taxon>
        <taxon>Acetobacterales</taxon>
        <taxon>Acetobacteraceae</taxon>
        <taxon>Rhodopila</taxon>
    </lineage>
</organism>
<dbReference type="PANTHER" id="PTHR11552">
    <property type="entry name" value="GLUCOSE-METHANOL-CHOLINE GMC OXIDOREDUCTASE"/>
    <property type="match status" value="1"/>
</dbReference>